<evidence type="ECO:0000256" key="5">
    <source>
        <dbReference type="SAM" id="MobiDB-lite"/>
    </source>
</evidence>
<dbReference type="NCBIfam" id="TIGR01352">
    <property type="entry name" value="tonB_Cterm"/>
    <property type="match status" value="1"/>
</dbReference>
<evidence type="ECO:0000256" key="1">
    <source>
        <dbReference type="ARBA" id="ARBA00004167"/>
    </source>
</evidence>
<dbReference type="GO" id="GO:0016020">
    <property type="term" value="C:membrane"/>
    <property type="evidence" value="ECO:0007669"/>
    <property type="project" value="UniProtKB-SubCell"/>
</dbReference>
<dbReference type="EMBL" id="JAAMOW010000002">
    <property type="protein sequence ID" value="NGY04233.1"/>
    <property type="molecule type" value="Genomic_DNA"/>
</dbReference>
<dbReference type="SUPFAM" id="SSF74653">
    <property type="entry name" value="TolA/TonB C-terminal domain"/>
    <property type="match status" value="1"/>
</dbReference>
<proteinExistence type="predicted"/>
<evidence type="ECO:0000313" key="7">
    <source>
        <dbReference type="EMBL" id="NGY04233.1"/>
    </source>
</evidence>
<comment type="subcellular location">
    <subcellularLocation>
        <location evidence="1">Membrane</location>
        <topology evidence="1">Single-pass membrane protein</topology>
    </subcellularLocation>
</comment>
<dbReference type="Gene3D" id="3.30.1150.10">
    <property type="match status" value="1"/>
</dbReference>
<evidence type="ECO:0000256" key="2">
    <source>
        <dbReference type="ARBA" id="ARBA00022692"/>
    </source>
</evidence>
<comment type="caution">
    <text evidence="7">The sequence shown here is derived from an EMBL/GenBank/DDBJ whole genome shotgun (WGS) entry which is preliminary data.</text>
</comment>
<dbReference type="GO" id="GO:0043213">
    <property type="term" value="P:bacteriocin transport"/>
    <property type="evidence" value="ECO:0007669"/>
    <property type="project" value="InterPro"/>
</dbReference>
<reference evidence="7 8" key="1">
    <citation type="journal article" date="2014" name="Int. J. Syst. Evol. Microbiol.">
        <title>Solimonas terrae sp. nov., isolated from soil.</title>
        <authorList>
            <person name="Kim S.J."/>
            <person name="Moon J.Y."/>
            <person name="Weon H.Y."/>
            <person name="Ahn J.H."/>
            <person name="Chen W.M."/>
            <person name="Kwon S.W."/>
        </authorList>
    </citation>
    <scope>NUCLEOTIDE SEQUENCE [LARGE SCALE GENOMIC DNA]</scope>
    <source>
        <strain evidence="7 8">KIS83-12</strain>
    </source>
</reference>
<evidence type="ECO:0000256" key="4">
    <source>
        <dbReference type="ARBA" id="ARBA00023136"/>
    </source>
</evidence>
<dbReference type="GO" id="GO:0019534">
    <property type="term" value="F:toxin transmembrane transporter activity"/>
    <property type="evidence" value="ECO:0007669"/>
    <property type="project" value="InterPro"/>
</dbReference>
<protein>
    <submittedName>
        <fullName evidence="7">Cell envelope integrity protein TolA</fullName>
    </submittedName>
</protein>
<keyword evidence="4 6" id="KW-0472">Membrane</keyword>
<feature type="compositionally biased region" description="Pro residues" evidence="5">
    <location>
        <begin position="50"/>
        <end position="82"/>
    </location>
</feature>
<keyword evidence="2 6" id="KW-0812">Transmembrane</keyword>
<feature type="transmembrane region" description="Helical" evidence="6">
    <location>
        <begin position="6"/>
        <end position="27"/>
    </location>
</feature>
<dbReference type="RefSeq" id="WP_166253060.1">
    <property type="nucleotide sequence ID" value="NZ_JAAMOW010000002.1"/>
</dbReference>
<dbReference type="NCBIfam" id="TIGR02794">
    <property type="entry name" value="tolA_full"/>
    <property type="match status" value="1"/>
</dbReference>
<feature type="region of interest" description="Disordered" evidence="5">
    <location>
        <begin position="47"/>
        <end position="160"/>
    </location>
</feature>
<dbReference type="InterPro" id="IPR006260">
    <property type="entry name" value="TonB/TolA_C"/>
</dbReference>
<evidence type="ECO:0000313" key="8">
    <source>
        <dbReference type="Proteomes" id="UP000472676"/>
    </source>
</evidence>
<sequence>MIERRYLVAAIGLHVVIFALMFASAFFHRKIVAPAPIEAVLIADSRPALAPRPTPPQPEPPQPPVEQTPPEPPKPVPPPPKPEPTEAQKLEQQKKKEALEEQKRQAETARKEKEAEIKADAERKKQEEQQRKAEAEQKRQEELRQKQEEEQRQKEIAAEQERIKREAEAAEAARRKAAMDAALAAEQAARIQAAQADWGQVMAARIRKFWIRSPTAPNDFSCTVAMQLMPDGQVQSAKVVSSCGDPQLDRSVEAAVIKASPMPLPPDPKAFVPNVTVNFTPHAG</sequence>
<evidence type="ECO:0000256" key="3">
    <source>
        <dbReference type="ARBA" id="ARBA00022989"/>
    </source>
</evidence>
<dbReference type="Pfam" id="PF13103">
    <property type="entry name" value="TonB_2"/>
    <property type="match status" value="1"/>
</dbReference>
<dbReference type="Proteomes" id="UP000472676">
    <property type="component" value="Unassembled WGS sequence"/>
</dbReference>
<feature type="compositionally biased region" description="Basic and acidic residues" evidence="5">
    <location>
        <begin position="83"/>
        <end position="160"/>
    </location>
</feature>
<gene>
    <name evidence="7" type="primary">tolA</name>
    <name evidence="7" type="ORF">G7Y85_05610</name>
</gene>
<keyword evidence="3 6" id="KW-1133">Transmembrane helix</keyword>
<name>A0A6M2BQ81_9GAMM</name>
<organism evidence="7 8">
    <name type="scientific">Solimonas terrae</name>
    <dbReference type="NCBI Taxonomy" id="1396819"/>
    <lineage>
        <taxon>Bacteria</taxon>
        <taxon>Pseudomonadati</taxon>
        <taxon>Pseudomonadota</taxon>
        <taxon>Gammaproteobacteria</taxon>
        <taxon>Nevskiales</taxon>
        <taxon>Nevskiaceae</taxon>
        <taxon>Solimonas</taxon>
    </lineage>
</organism>
<accession>A0A6M2BQ81</accession>
<dbReference type="AlphaFoldDB" id="A0A6M2BQ81"/>
<dbReference type="InterPro" id="IPR014161">
    <property type="entry name" value="Tol-Pal_TolA"/>
</dbReference>
<keyword evidence="8" id="KW-1185">Reference proteome</keyword>
<evidence type="ECO:0000256" key="6">
    <source>
        <dbReference type="SAM" id="Phobius"/>
    </source>
</evidence>